<dbReference type="PROSITE" id="PS51384">
    <property type="entry name" value="FAD_FR"/>
    <property type="match status" value="1"/>
</dbReference>
<dbReference type="Pfam" id="PF00970">
    <property type="entry name" value="FAD_binding_6"/>
    <property type="match status" value="1"/>
</dbReference>
<dbReference type="SUPFAM" id="SSF63380">
    <property type="entry name" value="Riboflavin synthase domain-like"/>
    <property type="match status" value="1"/>
</dbReference>
<dbReference type="InterPro" id="IPR050415">
    <property type="entry name" value="MRET"/>
</dbReference>
<dbReference type="InterPro" id="IPR017938">
    <property type="entry name" value="Riboflavin_synthase-like_b-brl"/>
</dbReference>
<dbReference type="OrthoDB" id="9792185at2"/>
<keyword evidence="3" id="KW-1185">Reference proteome</keyword>
<evidence type="ECO:0000259" key="1">
    <source>
        <dbReference type="PROSITE" id="PS51384"/>
    </source>
</evidence>
<dbReference type="Gene3D" id="2.40.30.10">
    <property type="entry name" value="Translation factors"/>
    <property type="match status" value="1"/>
</dbReference>
<dbReference type="InterPro" id="IPR017927">
    <property type="entry name" value="FAD-bd_FR_type"/>
</dbReference>
<evidence type="ECO:0000313" key="2">
    <source>
        <dbReference type="EMBL" id="TDL75245.1"/>
    </source>
</evidence>
<dbReference type="PANTHER" id="PTHR47354">
    <property type="entry name" value="NADH OXIDOREDUCTASE HCR"/>
    <property type="match status" value="1"/>
</dbReference>
<dbReference type="InterPro" id="IPR001433">
    <property type="entry name" value="OxRdtase_FAD/NAD-bd"/>
</dbReference>
<dbReference type="EMBL" id="SNAA01000021">
    <property type="protein sequence ID" value="TDL75245.1"/>
    <property type="molecule type" value="Genomic_DNA"/>
</dbReference>
<dbReference type="RefSeq" id="WP_133397940.1">
    <property type="nucleotide sequence ID" value="NZ_SNAA01000021.1"/>
</dbReference>
<name>A0A4R5ZY84_9RHOB</name>
<accession>A0A4R5ZY84</accession>
<comment type="caution">
    <text evidence="2">The sequence shown here is derived from an EMBL/GenBank/DDBJ whole genome shotgun (WGS) entry which is preliminary data.</text>
</comment>
<organism evidence="2 3">
    <name type="scientific">Palleronia sediminis</name>
    <dbReference type="NCBI Taxonomy" id="2547833"/>
    <lineage>
        <taxon>Bacteria</taxon>
        <taxon>Pseudomonadati</taxon>
        <taxon>Pseudomonadota</taxon>
        <taxon>Alphaproteobacteria</taxon>
        <taxon>Rhodobacterales</taxon>
        <taxon>Roseobacteraceae</taxon>
        <taxon>Palleronia</taxon>
    </lineage>
</organism>
<dbReference type="InterPro" id="IPR008333">
    <property type="entry name" value="Cbr1-like_FAD-bd_dom"/>
</dbReference>
<dbReference type="CDD" id="cd06196">
    <property type="entry name" value="FNR_like_1"/>
    <property type="match status" value="1"/>
</dbReference>
<dbReference type="PANTHER" id="PTHR47354:SF5">
    <property type="entry name" value="PROTEIN RFBI"/>
    <property type="match status" value="1"/>
</dbReference>
<evidence type="ECO:0000313" key="3">
    <source>
        <dbReference type="Proteomes" id="UP000295701"/>
    </source>
</evidence>
<dbReference type="Proteomes" id="UP000295701">
    <property type="component" value="Unassembled WGS sequence"/>
</dbReference>
<dbReference type="SUPFAM" id="SSF52343">
    <property type="entry name" value="Ferredoxin reductase-like, C-terminal NADP-linked domain"/>
    <property type="match status" value="1"/>
</dbReference>
<proteinExistence type="predicted"/>
<dbReference type="InterPro" id="IPR039261">
    <property type="entry name" value="FNR_nucleotide-bd"/>
</dbReference>
<dbReference type="GO" id="GO:0016491">
    <property type="term" value="F:oxidoreductase activity"/>
    <property type="evidence" value="ECO:0007669"/>
    <property type="project" value="InterPro"/>
</dbReference>
<gene>
    <name evidence="2" type="ORF">E2L08_15135</name>
</gene>
<sequence>MAFTLTLQSISPVTHDTYRLVFDRPEGFEFEPGQATHWALDRDGWRDEDRPFTMTSQPEDTDRVEFVIKSYPSHGGVTEQIPDMTPGDRILAEEPAGAITDKGAGTFIAGGAGITPFIPILRRRARKGALDGCKLIFSNKTERDIILRDEWEGMEGLSCVFCVTEQPDSDLVTRKIDAALLNDAISDKTAPVYICGPRPMVNDIREALISTGVPEDSIVTEKGW</sequence>
<feature type="domain" description="FAD-binding FR-type" evidence="1">
    <location>
        <begin position="1"/>
        <end position="102"/>
    </location>
</feature>
<reference evidence="2 3" key="1">
    <citation type="submission" date="2019-03" db="EMBL/GenBank/DDBJ databases">
        <title>Primorskyibacter sp. SS33 isolated from sediments.</title>
        <authorList>
            <person name="Xunke S."/>
        </authorList>
    </citation>
    <scope>NUCLEOTIDE SEQUENCE [LARGE SCALE GENOMIC DNA]</scope>
    <source>
        <strain evidence="2 3">SS33</strain>
    </source>
</reference>
<dbReference type="PRINTS" id="PR00409">
    <property type="entry name" value="PHDIOXRDTASE"/>
</dbReference>
<dbReference type="Pfam" id="PF00175">
    <property type="entry name" value="NAD_binding_1"/>
    <property type="match status" value="1"/>
</dbReference>
<protein>
    <submittedName>
        <fullName evidence="2">Flavodoxin reductase</fullName>
    </submittedName>
</protein>
<dbReference type="Gene3D" id="3.40.50.80">
    <property type="entry name" value="Nucleotide-binding domain of ferredoxin-NADP reductase (FNR) module"/>
    <property type="match status" value="1"/>
</dbReference>
<dbReference type="AlphaFoldDB" id="A0A4R5ZY84"/>